<dbReference type="STRING" id="887062.HGR_04703"/>
<dbReference type="EC" id="1.4.3.3" evidence="6"/>
<evidence type="ECO:0000256" key="8">
    <source>
        <dbReference type="ARBA" id="ARBA00049547"/>
    </source>
</evidence>
<evidence type="ECO:0000313" key="10">
    <source>
        <dbReference type="EMBL" id="EGI77766.1"/>
    </source>
</evidence>
<dbReference type="GO" id="GO:0071949">
    <property type="term" value="F:FAD binding"/>
    <property type="evidence" value="ECO:0007669"/>
    <property type="project" value="InterPro"/>
</dbReference>
<comment type="cofactor">
    <cofactor evidence="1">
        <name>FAD</name>
        <dbReference type="ChEBI" id="CHEBI:57692"/>
    </cofactor>
</comment>
<evidence type="ECO:0000256" key="3">
    <source>
        <dbReference type="ARBA" id="ARBA00022630"/>
    </source>
</evidence>
<dbReference type="Gene3D" id="3.50.50.60">
    <property type="entry name" value="FAD/NAD(P)-binding domain"/>
    <property type="match status" value="1"/>
</dbReference>
<protein>
    <recommendedName>
        <fullName evidence="7">D-amino-acid oxidase</fullName>
        <ecNumber evidence="6">1.4.3.3</ecNumber>
    </recommendedName>
</protein>
<evidence type="ECO:0000256" key="2">
    <source>
        <dbReference type="ARBA" id="ARBA00006730"/>
    </source>
</evidence>
<keyword evidence="4" id="KW-0274">FAD</keyword>
<name>F3KR65_9BURK</name>
<dbReference type="EMBL" id="AEGR01000042">
    <property type="protein sequence ID" value="EGI77766.1"/>
    <property type="molecule type" value="Genomic_DNA"/>
</dbReference>
<dbReference type="PANTHER" id="PTHR11530">
    <property type="entry name" value="D-AMINO ACID OXIDASE"/>
    <property type="match status" value="1"/>
</dbReference>
<dbReference type="Gene3D" id="3.30.9.10">
    <property type="entry name" value="D-Amino Acid Oxidase, subunit A, domain 2"/>
    <property type="match status" value="1"/>
</dbReference>
<dbReference type="GO" id="GO:0003884">
    <property type="term" value="F:D-amino-acid oxidase activity"/>
    <property type="evidence" value="ECO:0007669"/>
    <property type="project" value="UniProtKB-EC"/>
</dbReference>
<comment type="caution">
    <text evidence="10">The sequence shown here is derived from an EMBL/GenBank/DDBJ whole genome shotgun (WGS) entry which is preliminary data.</text>
</comment>
<gene>
    <name evidence="10" type="ORF">HGR_04703</name>
</gene>
<dbReference type="AlphaFoldDB" id="F3KR65"/>
<dbReference type="SUPFAM" id="SSF51905">
    <property type="entry name" value="FAD/NAD(P)-binding domain"/>
    <property type="match status" value="1"/>
</dbReference>
<proteinExistence type="inferred from homology"/>
<dbReference type="GO" id="GO:0046416">
    <property type="term" value="P:D-amino acid metabolic process"/>
    <property type="evidence" value="ECO:0007669"/>
    <property type="project" value="InterPro"/>
</dbReference>
<evidence type="ECO:0000259" key="9">
    <source>
        <dbReference type="Pfam" id="PF01266"/>
    </source>
</evidence>
<feature type="domain" description="FAD dependent oxidoreductase" evidence="9">
    <location>
        <begin position="22"/>
        <end position="393"/>
    </location>
</feature>
<keyword evidence="11" id="KW-1185">Reference proteome</keyword>
<dbReference type="Proteomes" id="UP000016368">
    <property type="component" value="Unassembled WGS sequence"/>
</dbReference>
<evidence type="ECO:0000313" key="11">
    <source>
        <dbReference type="Proteomes" id="UP000016368"/>
    </source>
</evidence>
<organism evidence="10 11">
    <name type="scientific">Hylemonella gracilis ATCC 19624</name>
    <dbReference type="NCBI Taxonomy" id="887062"/>
    <lineage>
        <taxon>Bacteria</taxon>
        <taxon>Pseudomonadati</taxon>
        <taxon>Pseudomonadota</taxon>
        <taxon>Betaproteobacteria</taxon>
        <taxon>Burkholderiales</taxon>
        <taxon>Comamonadaceae</taxon>
        <taxon>Hylemonella</taxon>
    </lineage>
</organism>
<evidence type="ECO:0000256" key="1">
    <source>
        <dbReference type="ARBA" id="ARBA00001974"/>
    </source>
</evidence>
<comment type="catalytic activity">
    <reaction evidence="8">
        <text>a D-alpha-amino acid + O2 + H2O = a 2-oxocarboxylate + H2O2 + NH4(+)</text>
        <dbReference type="Rhea" id="RHEA:21816"/>
        <dbReference type="ChEBI" id="CHEBI:15377"/>
        <dbReference type="ChEBI" id="CHEBI:15379"/>
        <dbReference type="ChEBI" id="CHEBI:16240"/>
        <dbReference type="ChEBI" id="CHEBI:28938"/>
        <dbReference type="ChEBI" id="CHEBI:35179"/>
        <dbReference type="ChEBI" id="CHEBI:59871"/>
        <dbReference type="EC" id="1.4.3.3"/>
    </reaction>
    <physiologicalReaction direction="left-to-right" evidence="8">
        <dbReference type="Rhea" id="RHEA:21817"/>
    </physiologicalReaction>
</comment>
<dbReference type="Pfam" id="PF01266">
    <property type="entry name" value="DAO"/>
    <property type="match status" value="1"/>
</dbReference>
<dbReference type="eggNOG" id="COG0665">
    <property type="taxonomic scope" value="Bacteria"/>
</dbReference>
<dbReference type="PANTHER" id="PTHR11530:SF11">
    <property type="entry name" value="D-ASPARTATE OXIDASE"/>
    <property type="match status" value="1"/>
</dbReference>
<evidence type="ECO:0000256" key="6">
    <source>
        <dbReference type="ARBA" id="ARBA00039101"/>
    </source>
</evidence>
<dbReference type="InterPro" id="IPR023209">
    <property type="entry name" value="DAO"/>
</dbReference>
<evidence type="ECO:0000256" key="7">
    <source>
        <dbReference type="ARBA" id="ARBA00039751"/>
    </source>
</evidence>
<dbReference type="SUPFAM" id="SSF54373">
    <property type="entry name" value="FAD-linked reductases, C-terminal domain"/>
    <property type="match status" value="1"/>
</dbReference>
<accession>F3KR65</accession>
<keyword evidence="3" id="KW-0285">Flavoprotein</keyword>
<evidence type="ECO:0000256" key="4">
    <source>
        <dbReference type="ARBA" id="ARBA00022827"/>
    </source>
</evidence>
<dbReference type="InterPro" id="IPR036188">
    <property type="entry name" value="FAD/NAD-bd_sf"/>
</dbReference>
<keyword evidence="5" id="KW-0560">Oxidoreductase</keyword>
<sequence>MNAHTNKSKETMPTSRASSSALVLGAGLMGRLLAWQLARRGWHVTVHEAAAADAPSDPAGVAPGAAARVAAAMLAPLAESAITERNVVEMGRYALTRWPQLLGQLSQPVFFQQEGTLILWHRQDAAEARRFAQLLRATNEQVPQLPTMQTLDASGVHALEPGLEQRFAQGLYLPGEGQLDNRQLLAALLHELKALGVTLHWNSRRAPKDLPRPEDGPVDWVFDCRGLGARALIPSASGGEGTQTHAALHGEEPGKHAAVRGDRIGTHAAVRGVRGEVARVHAPEVKLTRPTRLIHPRYPIYIAPKQDDIYVIGATEIESDDMSPPSVRSTLELLSAAYAVHPGFAEGRIIEIAAHCRPALPDNLPEIRVTRGPGVPVMRINGLYRHGFMISPALLDAALDIVEHNRHTLAEQLDLRIVA</sequence>
<dbReference type="InterPro" id="IPR006076">
    <property type="entry name" value="FAD-dep_OxRdtase"/>
</dbReference>
<comment type="similarity">
    <text evidence="2">Belongs to the DAMOX/DASOX family.</text>
</comment>
<evidence type="ECO:0000256" key="5">
    <source>
        <dbReference type="ARBA" id="ARBA00023002"/>
    </source>
</evidence>
<reference evidence="10 11" key="1">
    <citation type="journal article" date="2011" name="EMBO J.">
        <title>Structural diversity of bacterial flagellar motors.</title>
        <authorList>
            <person name="Chen S."/>
            <person name="Beeby M."/>
            <person name="Murphy G.E."/>
            <person name="Leadbetter J.R."/>
            <person name="Hendrixson D.R."/>
            <person name="Briegel A."/>
            <person name="Li Z."/>
            <person name="Shi J."/>
            <person name="Tocheva E.I."/>
            <person name="Muller A."/>
            <person name="Dobro M.J."/>
            <person name="Jensen G.J."/>
        </authorList>
    </citation>
    <scope>NUCLEOTIDE SEQUENCE [LARGE SCALE GENOMIC DNA]</scope>
    <source>
        <strain evidence="10 11">ATCC 19624</strain>
    </source>
</reference>